<protein>
    <submittedName>
        <fullName evidence="1">Uncharacterized protein</fullName>
    </submittedName>
</protein>
<accession>C9LFK2</accession>
<organism evidence="1 2">
    <name type="scientific">Alloprevotella tannerae ATCC 51259</name>
    <dbReference type="NCBI Taxonomy" id="626522"/>
    <lineage>
        <taxon>Bacteria</taxon>
        <taxon>Pseudomonadati</taxon>
        <taxon>Bacteroidota</taxon>
        <taxon>Bacteroidia</taxon>
        <taxon>Bacteroidales</taxon>
        <taxon>Prevotellaceae</taxon>
        <taxon>Alloprevotella</taxon>
    </lineage>
</organism>
<sequence length="68" mass="7935">MVCCRQTIVCSCQTHVCSQQTMVCLDQTKVAHDFTFTSPNERVIFGGFIADYRFSFSLFLRFPHCYLR</sequence>
<keyword evidence="2" id="KW-1185">Reference proteome</keyword>
<comment type="caution">
    <text evidence="1">The sequence shown here is derived from an EMBL/GenBank/DDBJ whole genome shotgun (WGS) entry which is preliminary data.</text>
</comment>
<name>C9LFK2_9BACT</name>
<dbReference type="AlphaFoldDB" id="C9LFK2"/>
<dbReference type="STRING" id="626522.GCWU000325_00985"/>
<dbReference type="EMBL" id="ACIJ02000017">
    <property type="protein sequence ID" value="EEX72105.1"/>
    <property type="molecule type" value="Genomic_DNA"/>
</dbReference>
<evidence type="ECO:0000313" key="2">
    <source>
        <dbReference type="Proteomes" id="UP000003460"/>
    </source>
</evidence>
<dbReference type="Proteomes" id="UP000003460">
    <property type="component" value="Unassembled WGS sequence"/>
</dbReference>
<gene>
    <name evidence="1" type="ORF">GCWU000325_00985</name>
</gene>
<reference evidence="1" key="1">
    <citation type="submission" date="2009-09" db="EMBL/GenBank/DDBJ databases">
        <authorList>
            <person name="Weinstock G."/>
            <person name="Sodergren E."/>
            <person name="Clifton S."/>
            <person name="Fulton L."/>
            <person name="Fulton B."/>
            <person name="Courtney L."/>
            <person name="Fronick C."/>
            <person name="Harrison M."/>
            <person name="Strong C."/>
            <person name="Farmer C."/>
            <person name="Delahaunty K."/>
            <person name="Markovic C."/>
            <person name="Hall O."/>
            <person name="Minx P."/>
            <person name="Tomlinson C."/>
            <person name="Mitreva M."/>
            <person name="Nelson J."/>
            <person name="Hou S."/>
            <person name="Wollam A."/>
            <person name="Pepin K.H."/>
            <person name="Johnson M."/>
            <person name="Bhonagiri V."/>
            <person name="Nash W.E."/>
            <person name="Warren W."/>
            <person name="Chinwalla A."/>
            <person name="Mardis E.R."/>
            <person name="Wilson R.K."/>
        </authorList>
    </citation>
    <scope>NUCLEOTIDE SEQUENCE [LARGE SCALE GENOMIC DNA]</scope>
    <source>
        <strain evidence="1">ATCC 51259</strain>
    </source>
</reference>
<dbReference type="HOGENOM" id="CLU_2790539_0_0_10"/>
<proteinExistence type="predicted"/>
<evidence type="ECO:0000313" key="1">
    <source>
        <dbReference type="EMBL" id="EEX72105.1"/>
    </source>
</evidence>